<dbReference type="InterPro" id="IPR017932">
    <property type="entry name" value="GATase_2_dom"/>
</dbReference>
<dbReference type="Pfam" id="PF00733">
    <property type="entry name" value="Asn_synthase"/>
    <property type="match status" value="1"/>
</dbReference>
<dbReference type="InterPro" id="IPR029055">
    <property type="entry name" value="Ntn_hydrolases_N"/>
</dbReference>
<evidence type="ECO:0000256" key="2">
    <source>
        <dbReference type="ARBA" id="ARBA00012737"/>
    </source>
</evidence>
<evidence type="ECO:0000313" key="8">
    <source>
        <dbReference type="Proteomes" id="UP000646738"/>
    </source>
</evidence>
<evidence type="ECO:0000256" key="5">
    <source>
        <dbReference type="SAM" id="MobiDB-lite"/>
    </source>
</evidence>
<keyword evidence="8" id="KW-1185">Reference proteome</keyword>
<feature type="region of interest" description="Disordered" evidence="5">
    <location>
        <begin position="339"/>
        <end position="395"/>
    </location>
</feature>
<dbReference type="InterPro" id="IPR001962">
    <property type="entry name" value="Asn_synthase"/>
</dbReference>
<dbReference type="CDD" id="cd01991">
    <property type="entry name" value="Asn_synthase_B_C"/>
    <property type="match status" value="1"/>
</dbReference>
<dbReference type="Proteomes" id="UP000646738">
    <property type="component" value="Unassembled WGS sequence"/>
</dbReference>
<keyword evidence="3" id="KW-0028">Amino-acid biosynthesis</keyword>
<dbReference type="Gene3D" id="3.40.50.620">
    <property type="entry name" value="HUPs"/>
    <property type="match status" value="1"/>
</dbReference>
<feature type="region of interest" description="Disordered" evidence="5">
    <location>
        <begin position="309"/>
        <end position="328"/>
    </location>
</feature>
<sequence length="395" mass="44438">MVVSYSGEVYDFEDLHEELVLLGHRFRIRSDSEVVLRAYLQWGSDLVDRFDGMYAFTLWDTRTEELLLVRDRLGIKPLFYVGRAGFARRRAGDSTSRQCREGAGDPGGRGRPADGVRRAAVTAAVGRPGLQRADRARPAFAGRRRRGTGPRVLRRLLRPRRELPARAVPGSARRFHAPVASQADTYPWHAINKVPVSEQATSFLDPAPVKESNLADQYRSAANEVTHLPGDSPVERRMRLASYLDITRFLQMMLDREDRMSMATGPEVRVPLCDHRLVEYVHNAPWSVKTFEGREKSLLRHAAKHLLPESIGQRRKAPYPSTQDPGYDEAVNRELSRVAADPGAAPAERRGDPYPPRQAGRHPVLDDAAFRLHGDPRAAERLDGTPRRRSARPVV</sequence>
<comment type="pathway">
    <text evidence="1">Amino-acid biosynthesis; L-asparagine biosynthesis; L-asparagine from L-aspartate (L-Gln route): step 1/1.</text>
</comment>
<dbReference type="EMBL" id="BNEA01000015">
    <property type="protein sequence ID" value="GHI53187.1"/>
    <property type="molecule type" value="Genomic_DNA"/>
</dbReference>
<evidence type="ECO:0000313" key="7">
    <source>
        <dbReference type="EMBL" id="GHI53187.1"/>
    </source>
</evidence>
<dbReference type="PROSITE" id="PS51278">
    <property type="entry name" value="GATASE_TYPE_2"/>
    <property type="match status" value="1"/>
</dbReference>
<feature type="compositionally biased region" description="Basic and acidic residues" evidence="5">
    <location>
        <begin position="363"/>
        <end position="386"/>
    </location>
</feature>
<feature type="region of interest" description="Disordered" evidence="5">
    <location>
        <begin position="91"/>
        <end position="116"/>
    </location>
</feature>
<name>A0ABQ3RBF5_STRRR</name>
<dbReference type="InterPro" id="IPR014729">
    <property type="entry name" value="Rossmann-like_a/b/a_fold"/>
</dbReference>
<organism evidence="7 8">
    <name type="scientific">Streptomyces rubradiris</name>
    <name type="common">Streptomyces achromogenes subsp. rubradiris</name>
    <dbReference type="NCBI Taxonomy" id="285531"/>
    <lineage>
        <taxon>Bacteria</taxon>
        <taxon>Bacillati</taxon>
        <taxon>Actinomycetota</taxon>
        <taxon>Actinomycetes</taxon>
        <taxon>Kitasatosporales</taxon>
        <taxon>Streptomycetaceae</taxon>
        <taxon>Streptomyces</taxon>
    </lineage>
</organism>
<dbReference type="InterPro" id="IPR051786">
    <property type="entry name" value="ASN_synthetase/amidase"/>
</dbReference>
<dbReference type="Gene3D" id="3.60.20.10">
    <property type="entry name" value="Glutamine Phosphoribosylpyrophosphate, subunit 1, domain 1"/>
    <property type="match status" value="1"/>
</dbReference>
<reference evidence="8" key="1">
    <citation type="submission" date="2023-07" db="EMBL/GenBank/DDBJ databases">
        <title>Whole genome shotgun sequence of Streptomyces achromogenes subsp. rubradiris NBRC 14000.</title>
        <authorList>
            <person name="Komaki H."/>
            <person name="Tamura T."/>
        </authorList>
    </citation>
    <scope>NUCLEOTIDE SEQUENCE [LARGE SCALE GENOMIC DNA]</scope>
    <source>
        <strain evidence="8">NBRC 14000</strain>
    </source>
</reference>
<proteinExistence type="predicted"/>
<dbReference type="SUPFAM" id="SSF52402">
    <property type="entry name" value="Adenine nucleotide alpha hydrolases-like"/>
    <property type="match status" value="1"/>
</dbReference>
<evidence type="ECO:0000259" key="6">
    <source>
        <dbReference type="PROSITE" id="PS51278"/>
    </source>
</evidence>
<dbReference type="PANTHER" id="PTHR43284">
    <property type="entry name" value="ASPARAGINE SYNTHETASE (GLUTAMINE-HYDROLYZING)"/>
    <property type="match status" value="1"/>
</dbReference>
<evidence type="ECO:0000256" key="4">
    <source>
        <dbReference type="ARBA" id="ARBA00048741"/>
    </source>
</evidence>
<evidence type="ECO:0000256" key="1">
    <source>
        <dbReference type="ARBA" id="ARBA00005187"/>
    </source>
</evidence>
<dbReference type="PANTHER" id="PTHR43284:SF1">
    <property type="entry name" value="ASPARAGINE SYNTHETASE"/>
    <property type="match status" value="1"/>
</dbReference>
<feature type="domain" description="Glutamine amidotransferase type-2" evidence="6">
    <location>
        <begin position="1"/>
        <end position="215"/>
    </location>
</feature>
<protein>
    <recommendedName>
        <fullName evidence="2">asparagine synthase (glutamine-hydrolyzing)</fullName>
        <ecNumber evidence="2">6.3.5.4</ecNumber>
    </recommendedName>
</protein>
<dbReference type="Pfam" id="PF13537">
    <property type="entry name" value="GATase_7"/>
    <property type="match status" value="1"/>
</dbReference>
<gene>
    <name evidence="7" type="ORF">Srubr_30330</name>
</gene>
<keyword evidence="3" id="KW-0061">Asparagine biosynthesis</keyword>
<dbReference type="SUPFAM" id="SSF56235">
    <property type="entry name" value="N-terminal nucleophile aminohydrolases (Ntn hydrolases)"/>
    <property type="match status" value="1"/>
</dbReference>
<evidence type="ECO:0000256" key="3">
    <source>
        <dbReference type="ARBA" id="ARBA00022888"/>
    </source>
</evidence>
<comment type="caution">
    <text evidence="7">The sequence shown here is derived from an EMBL/GenBank/DDBJ whole genome shotgun (WGS) entry which is preliminary data.</text>
</comment>
<accession>A0ABQ3RBF5</accession>
<comment type="catalytic activity">
    <reaction evidence="4">
        <text>L-aspartate + L-glutamine + ATP + H2O = L-asparagine + L-glutamate + AMP + diphosphate + H(+)</text>
        <dbReference type="Rhea" id="RHEA:12228"/>
        <dbReference type="ChEBI" id="CHEBI:15377"/>
        <dbReference type="ChEBI" id="CHEBI:15378"/>
        <dbReference type="ChEBI" id="CHEBI:29985"/>
        <dbReference type="ChEBI" id="CHEBI:29991"/>
        <dbReference type="ChEBI" id="CHEBI:30616"/>
        <dbReference type="ChEBI" id="CHEBI:33019"/>
        <dbReference type="ChEBI" id="CHEBI:58048"/>
        <dbReference type="ChEBI" id="CHEBI:58359"/>
        <dbReference type="ChEBI" id="CHEBI:456215"/>
        <dbReference type="EC" id="6.3.5.4"/>
    </reaction>
</comment>
<dbReference type="EC" id="6.3.5.4" evidence="2"/>